<dbReference type="SUPFAM" id="SSF51556">
    <property type="entry name" value="Metallo-dependent hydrolases"/>
    <property type="match status" value="1"/>
</dbReference>
<dbReference type="PANTHER" id="PTHR21240:SF28">
    <property type="entry name" value="ISO-OROTATE DECARBOXYLASE (EUROFUNG)"/>
    <property type="match status" value="1"/>
</dbReference>
<dbReference type="GO" id="GO:0016787">
    <property type="term" value="F:hydrolase activity"/>
    <property type="evidence" value="ECO:0007669"/>
    <property type="project" value="InterPro"/>
</dbReference>
<evidence type="ECO:0000313" key="3">
    <source>
        <dbReference type="EMBL" id="MDI2099203.1"/>
    </source>
</evidence>
<dbReference type="InterPro" id="IPR006680">
    <property type="entry name" value="Amidohydro-rel"/>
</dbReference>
<dbReference type="InterPro" id="IPR032465">
    <property type="entry name" value="ACMSD"/>
</dbReference>
<dbReference type="RefSeq" id="WP_281488982.1">
    <property type="nucleotide sequence ID" value="NZ_JASATX010000003.1"/>
</dbReference>
<reference evidence="3 4" key="1">
    <citation type="submission" date="2023-04" db="EMBL/GenBank/DDBJ databases">
        <title>Klugiella caeni sp. nov. isolated from the sludge of biochemical tank.</title>
        <authorList>
            <person name="Geng K."/>
        </authorList>
    </citation>
    <scope>NUCLEOTIDE SEQUENCE [LARGE SCALE GENOMIC DNA]</scope>
    <source>
        <strain evidence="3 4">YN-L-19</strain>
    </source>
</reference>
<dbReference type="PANTHER" id="PTHR21240">
    <property type="entry name" value="2-AMINO-3-CARBOXYLMUCONATE-6-SEMIALDEHYDE DECARBOXYLASE"/>
    <property type="match status" value="1"/>
</dbReference>
<comment type="caution">
    <text evidence="3">The sequence shown here is derived from an EMBL/GenBank/DDBJ whole genome shotgun (WGS) entry which is preliminary data.</text>
</comment>
<sequence>MTRIDFRTYPVQVQEFFDLEPGLREPVVDVFGFYCSTQPLATYLAQLDEAGLDSAVMVALDCTTAHKSSVATNEQLADLMKLSERIIGFASVDPSDAGAPQKLRTAVDDLGLSGLNLDPALQQFEPADEGTAFPVFEAAQDLGIPVSIAVGHNWAPIAPTSAFTPMSLEPAISAFPELDFVIPHVGWPYVQEALALAIKYPNVHLDTSVLYGGRPESSLRRVLADQVGLDVCEASLREKLVFASDYPRVDPKRFVRAMQMLEFRPVTEQQILGGNAERLLGKKAAKNVSTTESKKGSL</sequence>
<organism evidence="3 4">
    <name type="scientific">Ruicaihuangia caeni</name>
    <dbReference type="NCBI Taxonomy" id="3042517"/>
    <lineage>
        <taxon>Bacteria</taxon>
        <taxon>Bacillati</taxon>
        <taxon>Actinomycetota</taxon>
        <taxon>Actinomycetes</taxon>
        <taxon>Micrococcales</taxon>
        <taxon>Microbacteriaceae</taxon>
        <taxon>Ruicaihuangia</taxon>
    </lineage>
</organism>
<dbReference type="GO" id="GO:0019748">
    <property type="term" value="P:secondary metabolic process"/>
    <property type="evidence" value="ECO:0007669"/>
    <property type="project" value="TreeGrafter"/>
</dbReference>
<feature type="domain" description="Amidohydrolase-related" evidence="2">
    <location>
        <begin position="19"/>
        <end position="281"/>
    </location>
</feature>
<keyword evidence="4" id="KW-1185">Reference proteome</keyword>
<dbReference type="Pfam" id="PF04909">
    <property type="entry name" value="Amidohydro_2"/>
    <property type="match status" value="1"/>
</dbReference>
<evidence type="ECO:0000256" key="1">
    <source>
        <dbReference type="ARBA" id="ARBA00023239"/>
    </source>
</evidence>
<dbReference type="Gene3D" id="3.20.20.140">
    <property type="entry name" value="Metal-dependent hydrolases"/>
    <property type="match status" value="1"/>
</dbReference>
<evidence type="ECO:0000313" key="4">
    <source>
        <dbReference type="Proteomes" id="UP001321506"/>
    </source>
</evidence>
<dbReference type="InterPro" id="IPR032466">
    <property type="entry name" value="Metal_Hydrolase"/>
</dbReference>
<protein>
    <submittedName>
        <fullName evidence="3">Amidohydrolase family protein</fullName>
    </submittedName>
</protein>
<dbReference type="EMBL" id="JASATX010000003">
    <property type="protein sequence ID" value="MDI2099203.1"/>
    <property type="molecule type" value="Genomic_DNA"/>
</dbReference>
<gene>
    <name evidence="3" type="ORF">QF206_09545</name>
</gene>
<name>A0AAW6TB48_9MICO</name>
<evidence type="ECO:0000259" key="2">
    <source>
        <dbReference type="Pfam" id="PF04909"/>
    </source>
</evidence>
<dbReference type="Proteomes" id="UP001321506">
    <property type="component" value="Unassembled WGS sequence"/>
</dbReference>
<dbReference type="AlphaFoldDB" id="A0AAW6TB48"/>
<dbReference type="GO" id="GO:0005737">
    <property type="term" value="C:cytoplasm"/>
    <property type="evidence" value="ECO:0007669"/>
    <property type="project" value="TreeGrafter"/>
</dbReference>
<proteinExistence type="predicted"/>
<accession>A0AAW6TB48</accession>
<keyword evidence="1" id="KW-0456">Lyase</keyword>
<dbReference type="GO" id="GO:0016831">
    <property type="term" value="F:carboxy-lyase activity"/>
    <property type="evidence" value="ECO:0007669"/>
    <property type="project" value="InterPro"/>
</dbReference>